<feature type="compositionally biased region" description="Polar residues" evidence="9">
    <location>
        <begin position="1079"/>
        <end position="1089"/>
    </location>
</feature>
<keyword evidence="5" id="KW-0418">Kinase</keyword>
<feature type="compositionally biased region" description="Basic and acidic residues" evidence="9">
    <location>
        <begin position="1285"/>
        <end position="1297"/>
    </location>
</feature>
<feature type="compositionally biased region" description="Polar residues" evidence="9">
    <location>
        <begin position="1172"/>
        <end position="1192"/>
    </location>
</feature>
<evidence type="ECO:0000313" key="11">
    <source>
        <dbReference type="Proteomes" id="UP000515135"/>
    </source>
</evidence>
<evidence type="ECO:0000256" key="9">
    <source>
        <dbReference type="SAM" id="MobiDB-lite"/>
    </source>
</evidence>
<feature type="compositionally biased region" description="Basic residues" evidence="9">
    <location>
        <begin position="1157"/>
        <end position="1167"/>
    </location>
</feature>
<dbReference type="SMART" id="SM00220">
    <property type="entry name" value="S_TKc"/>
    <property type="match status" value="1"/>
</dbReference>
<dbReference type="SUPFAM" id="SSF56112">
    <property type="entry name" value="Protein kinase-like (PK-like)"/>
    <property type="match status" value="1"/>
</dbReference>
<evidence type="ECO:0000256" key="5">
    <source>
        <dbReference type="ARBA" id="ARBA00022777"/>
    </source>
</evidence>
<feature type="compositionally biased region" description="Polar residues" evidence="9">
    <location>
        <begin position="618"/>
        <end position="629"/>
    </location>
</feature>
<dbReference type="PROSITE" id="PS00108">
    <property type="entry name" value="PROTEIN_KINASE_ST"/>
    <property type="match status" value="1"/>
</dbReference>
<feature type="region of interest" description="Disordered" evidence="9">
    <location>
        <begin position="1131"/>
        <end position="1347"/>
    </location>
</feature>
<keyword evidence="4 8" id="KW-0547">Nucleotide-binding</keyword>
<feature type="compositionally biased region" description="Basic and acidic residues" evidence="9">
    <location>
        <begin position="1304"/>
        <end position="1313"/>
    </location>
</feature>
<dbReference type="PROSITE" id="PS00107">
    <property type="entry name" value="PROTEIN_KINASE_ATP"/>
    <property type="match status" value="1"/>
</dbReference>
<dbReference type="InterPro" id="IPR008271">
    <property type="entry name" value="Ser/Thr_kinase_AS"/>
</dbReference>
<evidence type="ECO:0000256" key="7">
    <source>
        <dbReference type="ARBA" id="ARBA00061588"/>
    </source>
</evidence>
<feature type="compositionally biased region" description="Low complexity" evidence="9">
    <location>
        <begin position="304"/>
        <end position="313"/>
    </location>
</feature>
<organism evidence="11 12">
    <name type="scientific">Branchiostoma belcheri</name>
    <name type="common">Amphioxus</name>
    <dbReference type="NCBI Taxonomy" id="7741"/>
    <lineage>
        <taxon>Eukaryota</taxon>
        <taxon>Metazoa</taxon>
        <taxon>Chordata</taxon>
        <taxon>Cephalochordata</taxon>
        <taxon>Leptocardii</taxon>
        <taxon>Amphioxiformes</taxon>
        <taxon>Branchiostomatidae</taxon>
        <taxon>Branchiostoma</taxon>
    </lineage>
</organism>
<feature type="compositionally biased region" description="Basic and acidic residues" evidence="9">
    <location>
        <begin position="923"/>
        <end position="944"/>
    </location>
</feature>
<dbReference type="Pfam" id="PF00069">
    <property type="entry name" value="Pkinase"/>
    <property type="match status" value="1"/>
</dbReference>
<keyword evidence="2" id="KW-0723">Serine/threonine-protein kinase</keyword>
<evidence type="ECO:0000259" key="10">
    <source>
        <dbReference type="PROSITE" id="PS50011"/>
    </source>
</evidence>
<dbReference type="RefSeq" id="XP_019627423.1">
    <property type="nucleotide sequence ID" value="XM_019771864.1"/>
</dbReference>
<feature type="compositionally biased region" description="Polar residues" evidence="9">
    <location>
        <begin position="1049"/>
        <end position="1068"/>
    </location>
</feature>
<feature type="compositionally biased region" description="Polar residues" evidence="9">
    <location>
        <begin position="849"/>
        <end position="860"/>
    </location>
</feature>
<dbReference type="OrthoDB" id="5979581at2759"/>
<sequence length="1427" mass="156834">MTATTMAEDLLQVGALVKDRWEVVKKIGGGGFGEIYEGRDLQTQEAVALKLESASQPKQVLKMEVAVLKKLQGKDHVCRFISCGRNERFNYVVMSLQGRNLAELRRSQVRGTFSISTTLRLGVQMLRAVQAVHDVGFLHRDIKPSNFTIGRLHQDARKVYLLDFGLARQYTNSAGEVRTPRPVAGFRGTVRYASINAHKNMEMGRHDDLWSLLYMLVEFATGHLPWRKIKDKEQVGLMKEKCDHRMLLKSLPSEFKQFLEHVQGLKYYDKPNYQFLQGLIEGMIQRKNIKETDPYDWERGSGDGSLTTTTTSTPPHHGKETPGLAGIMAATPITADMPCANTEDGELDGNLSIQDNVPPQAARLDREVADINLNIRKPQLEVLNNVGHDLNRVNGGVRPAFAPAGDPEKGELIPSQTPSNDRAEAQQPQVNGDVNKNLDNTGFAVANGEITGSTYAGELRDVHVAQEANLQGDIGGEIPAGLLERAGSTELAQQGHVVDNNVVAGAAGFSQNVVLDGEAFPVRHHALLGLHEQVEMVDILEEEGHVGSAEVPVLQVEAAEENISFRDGMYDEGRIGEEEVKEPSSRNGIPSPIQGPNGVPTDMLQEEEEQEKADDGKPSQSYQEESNGDNAVHETRTERTMLAKEKTSFADIPIPSDAASESNQPDKDNESFPEKDIDTKEKSGDDIEHESPMAPGIVRTPSPSPPRPASNKKWILSFEDSSGEEEQDDQRGQFQVLHAATPEPPKVQQITRDIPKDEKTETSRSIVDSDVEQRDHPGAMYDEQERIQSGSSVSEHAASPPEPRQEQASTASSDQEDRRAREIEIHQELRIERYEGYVEEKMTVEGVIPSSTSFRATTTYPKAHDDNKEVIQEIVFNSGVGSAAHDTPSSRSEASSPVSSRLSKSTYSVPDEGDNNSAQGSSKKRDSPKERESRESASERELSRTPELFSDREEDAVVLQNNLLPKSSPRQEEAVEEAIENEDVELPLSKEGNSKSDTSVSETVEGQKTVVTLPLGQDPKPQDVSASKGQRSDPDLSPTVKAPELPEMDQTSHSDLSTVVPTAVSVEQNGLDLKRAGSQDLTRAGSQEFTLEDNGKDKVVENGPSGEIFRSDSIDIQQSLQEEEVATVKEVLTGSEHKATEKVIKPSRIPVHSPQVGRKKPEQRRKLPTVPPTNAKSQTGRLEKLGSSSSKPSKIPVYKGESSPPNDKNSKKTAETTTTKVQENGQIWSDDHSTPPMSPRSKSLSESPFSPRERGSRKGRELPRSPRSSKDNGVPVRSPLIVDSLQKEGLSRKDRPRSPQVTALREREAHIEDNISISSVDSATDSWSKREYTPRRGSSPSPVMRGGMVSPILAREPLQPTFVPASEQSVLVPRPPPGQAPARGCISARRRRYKPSMSPVPTPRGHRIRSASSSPSRSPRHVGPLRP</sequence>
<proteinExistence type="inferred from homology"/>
<feature type="region of interest" description="Disordered" evidence="9">
    <location>
        <begin position="847"/>
        <end position="867"/>
    </location>
</feature>
<accession>A0A6P4YST5</accession>
<dbReference type="InterPro" id="IPR011009">
    <property type="entry name" value="Kinase-like_dom_sf"/>
</dbReference>
<dbReference type="GO" id="GO:0015630">
    <property type="term" value="C:microtubule cytoskeleton"/>
    <property type="evidence" value="ECO:0007669"/>
    <property type="project" value="UniProtKB-ARBA"/>
</dbReference>
<evidence type="ECO:0000256" key="1">
    <source>
        <dbReference type="ARBA" id="ARBA00012513"/>
    </source>
</evidence>
<keyword evidence="3" id="KW-0808">Transferase</keyword>
<keyword evidence="6 8" id="KW-0067">ATP-binding</keyword>
<feature type="region of interest" description="Disordered" evidence="9">
    <location>
        <begin position="578"/>
        <end position="827"/>
    </location>
</feature>
<keyword evidence="11" id="KW-1185">Reference proteome</keyword>
<dbReference type="KEGG" id="bbel:109472234"/>
<evidence type="ECO:0000256" key="2">
    <source>
        <dbReference type="ARBA" id="ARBA00022527"/>
    </source>
</evidence>
<dbReference type="GO" id="GO:0005524">
    <property type="term" value="F:ATP binding"/>
    <property type="evidence" value="ECO:0007669"/>
    <property type="project" value="UniProtKB-UniRule"/>
</dbReference>
<dbReference type="EC" id="2.7.11.1" evidence="1"/>
<feature type="compositionally biased region" description="Acidic residues" evidence="9">
    <location>
        <begin position="974"/>
        <end position="985"/>
    </location>
</feature>
<evidence type="ECO:0000313" key="12">
    <source>
        <dbReference type="RefSeq" id="XP_019627423.1"/>
    </source>
</evidence>
<dbReference type="GO" id="GO:0004674">
    <property type="term" value="F:protein serine/threonine kinase activity"/>
    <property type="evidence" value="ECO:0007669"/>
    <property type="project" value="UniProtKB-KW"/>
</dbReference>
<feature type="compositionally biased region" description="Polar residues" evidence="9">
    <location>
        <begin position="1215"/>
        <end position="1227"/>
    </location>
</feature>
<reference evidence="12" key="1">
    <citation type="submission" date="2025-08" db="UniProtKB">
        <authorList>
            <consortium name="RefSeq"/>
        </authorList>
    </citation>
    <scope>IDENTIFICATION</scope>
    <source>
        <tissue evidence="12">Gonad</tissue>
    </source>
</reference>
<feature type="region of interest" description="Disordered" evidence="9">
    <location>
        <begin position="879"/>
        <end position="1109"/>
    </location>
</feature>
<feature type="compositionally biased region" description="Polar residues" evidence="9">
    <location>
        <begin position="1315"/>
        <end position="1326"/>
    </location>
</feature>
<feature type="region of interest" description="Disordered" evidence="9">
    <location>
        <begin position="1359"/>
        <end position="1427"/>
    </location>
</feature>
<evidence type="ECO:0000256" key="6">
    <source>
        <dbReference type="ARBA" id="ARBA00022840"/>
    </source>
</evidence>
<name>A0A6P4YST5_BRABE</name>
<evidence type="ECO:0000256" key="4">
    <source>
        <dbReference type="ARBA" id="ARBA00022741"/>
    </source>
</evidence>
<feature type="compositionally biased region" description="Polar residues" evidence="9">
    <location>
        <begin position="414"/>
        <end position="426"/>
    </location>
</feature>
<evidence type="ECO:0000256" key="3">
    <source>
        <dbReference type="ARBA" id="ARBA00022679"/>
    </source>
</evidence>
<feature type="domain" description="Protein kinase" evidence="10">
    <location>
        <begin position="21"/>
        <end position="280"/>
    </location>
</feature>
<feature type="compositionally biased region" description="Low complexity" evidence="9">
    <location>
        <begin position="889"/>
        <end position="903"/>
    </location>
</feature>
<dbReference type="PROSITE" id="PS50011">
    <property type="entry name" value="PROTEIN_KINASE_DOM"/>
    <property type="match status" value="1"/>
</dbReference>
<feature type="compositionally biased region" description="Basic and acidic residues" evidence="9">
    <location>
        <begin position="815"/>
        <end position="827"/>
    </location>
</feature>
<dbReference type="FunFam" id="1.10.510.10:FF:000481">
    <property type="entry name" value="Asator, isoform D"/>
    <property type="match status" value="1"/>
</dbReference>
<dbReference type="InterPro" id="IPR017441">
    <property type="entry name" value="Protein_kinase_ATP_BS"/>
</dbReference>
<protein>
    <recommendedName>
        <fullName evidence="1">non-specific serine/threonine protein kinase</fullName>
        <ecNumber evidence="1">2.7.11.1</ecNumber>
    </recommendedName>
</protein>
<dbReference type="FunFam" id="3.30.200.20:FF:000358">
    <property type="entry name" value="Tau tubulin kinase 2b"/>
    <property type="match status" value="1"/>
</dbReference>
<dbReference type="CDD" id="cd14017">
    <property type="entry name" value="STKc_TTBK"/>
    <property type="match status" value="1"/>
</dbReference>
<comment type="similarity">
    <text evidence="7">Belongs to the protein kinase superfamily. CK1 Ser/Thr protein kinase family.</text>
</comment>
<gene>
    <name evidence="12" type="primary">LOC109472234</name>
</gene>
<dbReference type="GeneID" id="109472234"/>
<dbReference type="InterPro" id="IPR000719">
    <property type="entry name" value="Prot_kinase_dom"/>
</dbReference>
<evidence type="ECO:0000256" key="8">
    <source>
        <dbReference type="PROSITE-ProRule" id="PRU10141"/>
    </source>
</evidence>
<feature type="compositionally biased region" description="Basic and acidic residues" evidence="9">
    <location>
        <begin position="1135"/>
        <end position="1144"/>
    </location>
</feature>
<dbReference type="PANTHER" id="PTHR11909">
    <property type="entry name" value="CASEIN KINASE-RELATED"/>
    <property type="match status" value="1"/>
</dbReference>
<feature type="region of interest" description="Disordered" evidence="9">
    <location>
        <begin position="293"/>
        <end position="322"/>
    </location>
</feature>
<dbReference type="Gene3D" id="1.10.510.10">
    <property type="entry name" value="Transferase(Phosphotransferase) domain 1"/>
    <property type="match status" value="1"/>
</dbReference>
<dbReference type="Proteomes" id="UP000515135">
    <property type="component" value="Unplaced"/>
</dbReference>
<feature type="binding site" evidence="8">
    <location>
        <position position="50"/>
    </location>
    <ligand>
        <name>ATP</name>
        <dbReference type="ChEBI" id="CHEBI:30616"/>
    </ligand>
</feature>
<feature type="compositionally biased region" description="Basic and acidic residues" evidence="9">
    <location>
        <begin position="664"/>
        <end position="691"/>
    </location>
</feature>
<dbReference type="InterPro" id="IPR050235">
    <property type="entry name" value="CK1_Ser-Thr_kinase"/>
</dbReference>
<dbReference type="InterPro" id="IPR047916">
    <property type="entry name" value="TTBK_Asator-like_STKc"/>
</dbReference>
<feature type="compositionally biased region" description="Basic and acidic residues" evidence="9">
    <location>
        <begin position="631"/>
        <end position="648"/>
    </location>
</feature>
<feature type="compositionally biased region" description="Basic and acidic residues" evidence="9">
    <location>
        <begin position="753"/>
        <end position="762"/>
    </location>
</feature>
<feature type="compositionally biased region" description="Polar residues" evidence="9">
    <location>
        <begin position="995"/>
        <end position="1010"/>
    </location>
</feature>
<feature type="compositionally biased region" description="Basic and acidic residues" evidence="9">
    <location>
        <begin position="1251"/>
        <end position="1270"/>
    </location>
</feature>
<feature type="region of interest" description="Disordered" evidence="9">
    <location>
        <begin position="401"/>
        <end position="426"/>
    </location>
</feature>